<protein>
    <recommendedName>
        <fullName evidence="8">RNA-binding domain-containing protein</fullName>
    </recommendedName>
</protein>
<feature type="domain" description="RRM" evidence="4">
    <location>
        <begin position="239"/>
        <end position="319"/>
    </location>
</feature>
<name>A0A9P6H4T9_9AGAM</name>
<feature type="compositionally biased region" description="Basic residues" evidence="3">
    <location>
        <begin position="175"/>
        <end position="188"/>
    </location>
</feature>
<reference evidence="6" key="1">
    <citation type="journal article" date="2020" name="Nat. Commun.">
        <title>Large-scale genome sequencing of mycorrhizal fungi provides insights into the early evolution of symbiotic traits.</title>
        <authorList>
            <person name="Miyauchi S."/>
            <person name="Kiss E."/>
            <person name="Kuo A."/>
            <person name="Drula E."/>
            <person name="Kohler A."/>
            <person name="Sanchez-Garcia M."/>
            <person name="Morin E."/>
            <person name="Andreopoulos B."/>
            <person name="Barry K.W."/>
            <person name="Bonito G."/>
            <person name="Buee M."/>
            <person name="Carver A."/>
            <person name="Chen C."/>
            <person name="Cichocki N."/>
            <person name="Clum A."/>
            <person name="Culley D."/>
            <person name="Crous P.W."/>
            <person name="Fauchery L."/>
            <person name="Girlanda M."/>
            <person name="Hayes R.D."/>
            <person name="Keri Z."/>
            <person name="LaButti K."/>
            <person name="Lipzen A."/>
            <person name="Lombard V."/>
            <person name="Magnuson J."/>
            <person name="Maillard F."/>
            <person name="Murat C."/>
            <person name="Nolan M."/>
            <person name="Ohm R.A."/>
            <person name="Pangilinan J."/>
            <person name="Pereira M.F."/>
            <person name="Perotto S."/>
            <person name="Peter M."/>
            <person name="Pfister S."/>
            <person name="Riley R."/>
            <person name="Sitrit Y."/>
            <person name="Stielow J.B."/>
            <person name="Szollosi G."/>
            <person name="Zifcakova L."/>
            <person name="Stursova M."/>
            <person name="Spatafora J.W."/>
            <person name="Tedersoo L."/>
            <person name="Vaario L.M."/>
            <person name="Yamada A."/>
            <person name="Yan M."/>
            <person name="Wang P."/>
            <person name="Xu J."/>
            <person name="Bruns T."/>
            <person name="Baldrian P."/>
            <person name="Vilgalys R."/>
            <person name="Dunand C."/>
            <person name="Henrissat B."/>
            <person name="Grigoriev I.V."/>
            <person name="Hibbett D."/>
            <person name="Nagy L.G."/>
            <person name="Martin F.M."/>
        </authorList>
    </citation>
    <scope>NUCLEOTIDE SEQUENCE</scope>
    <source>
        <strain evidence="6">UH-Tt-Lm1</strain>
    </source>
</reference>
<evidence type="ECO:0000313" key="7">
    <source>
        <dbReference type="Proteomes" id="UP000736335"/>
    </source>
</evidence>
<keyword evidence="1 2" id="KW-0694">RNA-binding</keyword>
<feature type="compositionally biased region" description="Low complexity" evidence="3">
    <location>
        <begin position="556"/>
        <end position="567"/>
    </location>
</feature>
<dbReference type="InterPro" id="IPR000467">
    <property type="entry name" value="G_patch_dom"/>
</dbReference>
<evidence type="ECO:0000259" key="4">
    <source>
        <dbReference type="PROSITE" id="PS50102"/>
    </source>
</evidence>
<feature type="compositionally biased region" description="Low complexity" evidence="3">
    <location>
        <begin position="396"/>
        <end position="407"/>
    </location>
</feature>
<dbReference type="Gene3D" id="3.30.70.330">
    <property type="match status" value="2"/>
</dbReference>
<feature type="region of interest" description="Disordered" evidence="3">
    <location>
        <begin position="385"/>
        <end position="436"/>
    </location>
</feature>
<feature type="region of interest" description="Disordered" evidence="3">
    <location>
        <begin position="556"/>
        <end position="576"/>
    </location>
</feature>
<dbReference type="GO" id="GO:0003729">
    <property type="term" value="F:mRNA binding"/>
    <property type="evidence" value="ECO:0007669"/>
    <property type="project" value="TreeGrafter"/>
</dbReference>
<dbReference type="PROSITE" id="PS50102">
    <property type="entry name" value="RRM"/>
    <property type="match status" value="2"/>
</dbReference>
<dbReference type="Pfam" id="PF00076">
    <property type="entry name" value="RRM_1"/>
    <property type="match status" value="2"/>
</dbReference>
<proteinExistence type="predicted"/>
<dbReference type="InterPro" id="IPR012677">
    <property type="entry name" value="Nucleotide-bd_a/b_plait_sf"/>
</dbReference>
<dbReference type="AlphaFoldDB" id="A0A9P6H4T9"/>
<dbReference type="InterPro" id="IPR025239">
    <property type="entry name" value="DUF4187"/>
</dbReference>
<evidence type="ECO:0008006" key="8">
    <source>
        <dbReference type="Google" id="ProtNLM"/>
    </source>
</evidence>
<dbReference type="GO" id="GO:0005634">
    <property type="term" value="C:nucleus"/>
    <property type="evidence" value="ECO:0007669"/>
    <property type="project" value="TreeGrafter"/>
</dbReference>
<keyword evidence="7" id="KW-1185">Reference proteome</keyword>
<feature type="region of interest" description="Disordered" evidence="3">
    <location>
        <begin position="321"/>
        <end position="340"/>
    </location>
</feature>
<dbReference type="PANTHER" id="PTHR48025">
    <property type="entry name" value="OS02G0815200 PROTEIN"/>
    <property type="match status" value="1"/>
</dbReference>
<feature type="domain" description="RRM" evidence="4">
    <location>
        <begin position="30"/>
        <end position="111"/>
    </location>
</feature>
<dbReference type="PANTHER" id="PTHR48025:SF1">
    <property type="entry name" value="RRM DOMAIN-CONTAINING PROTEIN"/>
    <property type="match status" value="1"/>
</dbReference>
<dbReference type="InterPro" id="IPR035979">
    <property type="entry name" value="RBD_domain_sf"/>
</dbReference>
<dbReference type="Proteomes" id="UP000736335">
    <property type="component" value="Unassembled WGS sequence"/>
</dbReference>
<dbReference type="SUPFAM" id="SSF54928">
    <property type="entry name" value="RNA-binding domain, RBD"/>
    <property type="match status" value="2"/>
</dbReference>
<dbReference type="SMART" id="SM01173">
    <property type="entry name" value="DUF4187"/>
    <property type="match status" value="1"/>
</dbReference>
<sequence length="669" mass="72589">MSDAPAAPVLENGVPPVGQDSTTSTVAPGFKVFIGNLAYSTTDDGLKDFFVPVEGDIISAQVIQRRTRNGTRSAGYGFVALTTIEAAQTAVEALNKTVLDDRTVIVEIAKPAEEKSNEPRAPRRYGSSRPPWARGRRGPKSVPGEVTDAEANGEITDKAETAPGTAPATEDAEKPKKKKKKTQRRNKPKPAEGETFAPAADAPETDRAEDAPKPRYRGHRARRPSRPAGEDPVGEPSKSVLFVANLGFNIDDDGLAALFTDAGLKVVSARIVHRRWKPRRSKGYGFVDVGDEEEQKKAIDALQGKEFGGRAIAVKIAVNAPHEDNTAKDTADDNTPEANRRQMELEAREEGLQTSLIQKAQEEAEETGKQNKALAIMIKMGFKPGQSLGESHEESSSSTSIDGGFKSTRTIEMSEDTRGCDDEAETSTTQPDPRPLGFAAYKHRVEPVPIKEWAGKTGIGGVKRPPSPTALERVAKIARQSEALSADEFRDRARKEYEDRRAEGKLRHARATCVNLDTKADIKFNRFWVDPENPESFPPGLLESLEELWSSSSLLVPASGSSGTTKSGQGGPDAGAADRLKAKMQADALQPLNAGPVGGEDDERPLRMGTGVDPEGKDHAETVAAPQRLEQVLEYLRNTYHYCFWCGTQYLSVEELEADCPGVTEEDHD</sequence>
<dbReference type="PROSITE" id="PS50174">
    <property type="entry name" value="G_PATCH"/>
    <property type="match status" value="1"/>
</dbReference>
<dbReference type="SMART" id="SM00360">
    <property type="entry name" value="RRM"/>
    <property type="match status" value="2"/>
</dbReference>
<gene>
    <name evidence="6" type="ORF">BJ322DRAFT_1101710</name>
</gene>
<feature type="compositionally biased region" description="Basic and acidic residues" evidence="3">
    <location>
        <begin position="321"/>
        <end position="331"/>
    </location>
</feature>
<dbReference type="OrthoDB" id="786951at2759"/>
<feature type="compositionally biased region" description="Basic and acidic residues" evidence="3">
    <location>
        <begin position="204"/>
        <end position="213"/>
    </location>
</feature>
<evidence type="ECO:0000313" key="6">
    <source>
        <dbReference type="EMBL" id="KAF9779482.1"/>
    </source>
</evidence>
<dbReference type="InterPro" id="IPR000504">
    <property type="entry name" value="RRM_dom"/>
</dbReference>
<accession>A0A9P6H4T9</accession>
<evidence type="ECO:0000256" key="2">
    <source>
        <dbReference type="PROSITE-ProRule" id="PRU00176"/>
    </source>
</evidence>
<reference evidence="6" key="2">
    <citation type="submission" date="2020-11" db="EMBL/GenBank/DDBJ databases">
        <authorList>
            <consortium name="DOE Joint Genome Institute"/>
            <person name="Kuo A."/>
            <person name="Miyauchi S."/>
            <person name="Kiss E."/>
            <person name="Drula E."/>
            <person name="Kohler A."/>
            <person name="Sanchez-Garcia M."/>
            <person name="Andreopoulos B."/>
            <person name="Barry K.W."/>
            <person name="Bonito G."/>
            <person name="Buee M."/>
            <person name="Carver A."/>
            <person name="Chen C."/>
            <person name="Cichocki N."/>
            <person name="Clum A."/>
            <person name="Culley D."/>
            <person name="Crous P.W."/>
            <person name="Fauchery L."/>
            <person name="Girlanda M."/>
            <person name="Hayes R."/>
            <person name="Keri Z."/>
            <person name="Labutti K."/>
            <person name="Lipzen A."/>
            <person name="Lombard V."/>
            <person name="Magnuson J."/>
            <person name="Maillard F."/>
            <person name="Morin E."/>
            <person name="Murat C."/>
            <person name="Nolan M."/>
            <person name="Ohm R."/>
            <person name="Pangilinan J."/>
            <person name="Pereira M."/>
            <person name="Perotto S."/>
            <person name="Peter M."/>
            <person name="Riley R."/>
            <person name="Sitrit Y."/>
            <person name="Stielow B."/>
            <person name="Szollosi G."/>
            <person name="Zifcakova L."/>
            <person name="Stursova M."/>
            <person name="Spatafora J.W."/>
            <person name="Tedersoo L."/>
            <person name="Vaario L.-M."/>
            <person name="Yamada A."/>
            <person name="Yan M."/>
            <person name="Wang P."/>
            <person name="Xu J."/>
            <person name="Bruns T."/>
            <person name="Baldrian P."/>
            <person name="Vilgalys R."/>
            <person name="Henrissat B."/>
            <person name="Grigoriev I.V."/>
            <person name="Hibbett D."/>
            <person name="Nagy L.G."/>
            <person name="Martin F.M."/>
        </authorList>
    </citation>
    <scope>NUCLEOTIDE SEQUENCE</scope>
    <source>
        <strain evidence="6">UH-Tt-Lm1</strain>
    </source>
</reference>
<evidence type="ECO:0000256" key="3">
    <source>
        <dbReference type="SAM" id="MobiDB-lite"/>
    </source>
</evidence>
<feature type="region of interest" description="Disordered" evidence="3">
    <location>
        <begin position="1"/>
        <end position="22"/>
    </location>
</feature>
<comment type="caution">
    <text evidence="6">The sequence shown here is derived from an EMBL/GenBank/DDBJ whole genome shotgun (WGS) entry which is preliminary data.</text>
</comment>
<dbReference type="InterPro" id="IPR050502">
    <property type="entry name" value="Euk_RNA-bind_prot"/>
</dbReference>
<feature type="region of interest" description="Disordered" evidence="3">
    <location>
        <begin position="113"/>
        <end position="236"/>
    </location>
</feature>
<organism evidence="6 7">
    <name type="scientific">Thelephora terrestris</name>
    <dbReference type="NCBI Taxonomy" id="56493"/>
    <lineage>
        <taxon>Eukaryota</taxon>
        <taxon>Fungi</taxon>
        <taxon>Dikarya</taxon>
        <taxon>Basidiomycota</taxon>
        <taxon>Agaricomycotina</taxon>
        <taxon>Agaricomycetes</taxon>
        <taxon>Thelephorales</taxon>
        <taxon>Thelephoraceae</taxon>
        <taxon>Thelephora</taxon>
    </lineage>
</organism>
<evidence type="ECO:0000256" key="1">
    <source>
        <dbReference type="ARBA" id="ARBA00022884"/>
    </source>
</evidence>
<dbReference type="Pfam" id="PF13821">
    <property type="entry name" value="DUF4187"/>
    <property type="match status" value="1"/>
</dbReference>
<dbReference type="EMBL" id="WIUZ02000019">
    <property type="protein sequence ID" value="KAF9779482.1"/>
    <property type="molecule type" value="Genomic_DNA"/>
</dbReference>
<evidence type="ECO:0000259" key="5">
    <source>
        <dbReference type="PROSITE" id="PS50174"/>
    </source>
</evidence>
<feature type="domain" description="G-patch" evidence="5">
    <location>
        <begin position="369"/>
        <end position="425"/>
    </location>
</feature>
<feature type="compositionally biased region" description="Basic residues" evidence="3">
    <location>
        <begin position="214"/>
        <end position="225"/>
    </location>
</feature>